<dbReference type="PROSITE" id="PS51186">
    <property type="entry name" value="GNAT"/>
    <property type="match status" value="1"/>
</dbReference>
<keyword evidence="6" id="KW-1185">Reference proteome</keyword>
<feature type="domain" description="N-acetyltransferase" evidence="4">
    <location>
        <begin position="2"/>
        <end position="146"/>
    </location>
</feature>
<dbReference type="InterPro" id="IPR000182">
    <property type="entry name" value="GNAT_dom"/>
</dbReference>
<dbReference type="GO" id="GO:0005840">
    <property type="term" value="C:ribosome"/>
    <property type="evidence" value="ECO:0007669"/>
    <property type="project" value="UniProtKB-KW"/>
</dbReference>
<name>A0A926D2B3_9FIRM</name>
<dbReference type="InterPro" id="IPR016181">
    <property type="entry name" value="Acyl_CoA_acyltransferase"/>
</dbReference>
<dbReference type="Pfam" id="PF00583">
    <property type="entry name" value="Acetyltransf_1"/>
    <property type="match status" value="1"/>
</dbReference>
<keyword evidence="5" id="KW-0687">Ribonucleoprotein</keyword>
<accession>A0A926D2B3</accession>
<evidence type="ECO:0000256" key="3">
    <source>
        <dbReference type="RuleBase" id="RU363094"/>
    </source>
</evidence>
<comment type="subcellular location">
    <subcellularLocation>
        <location evidence="3">Cytoplasm</location>
    </subcellularLocation>
</comment>
<keyword evidence="5" id="KW-0689">Ribosomal protein</keyword>
<dbReference type="InterPro" id="IPR050832">
    <property type="entry name" value="Bact_Acetyltransf"/>
</dbReference>
<dbReference type="RefSeq" id="WP_249285937.1">
    <property type="nucleotide sequence ID" value="NZ_JACRSO010000006.1"/>
</dbReference>
<proteinExistence type="inferred from homology"/>
<dbReference type="PANTHER" id="PTHR43877">
    <property type="entry name" value="AMINOALKYLPHOSPHONATE N-ACETYLTRANSFERASE-RELATED-RELATED"/>
    <property type="match status" value="1"/>
</dbReference>
<organism evidence="5 6">
    <name type="scientific">Luoshenia tenuis</name>
    <dbReference type="NCBI Taxonomy" id="2763654"/>
    <lineage>
        <taxon>Bacteria</taxon>
        <taxon>Bacillati</taxon>
        <taxon>Bacillota</taxon>
        <taxon>Clostridia</taxon>
        <taxon>Christensenellales</taxon>
        <taxon>Christensenellaceae</taxon>
        <taxon>Luoshenia</taxon>
    </lineage>
</organism>
<dbReference type="GO" id="GO:0008999">
    <property type="term" value="F:protein-N-terminal-alanine acetyltransferase activity"/>
    <property type="evidence" value="ECO:0007669"/>
    <property type="project" value="UniProtKB-EC"/>
</dbReference>
<dbReference type="InterPro" id="IPR006464">
    <property type="entry name" value="AcTrfase_RimI/Ard1"/>
</dbReference>
<dbReference type="EMBL" id="JACRSO010000006">
    <property type="protein sequence ID" value="MBC8530212.1"/>
    <property type="molecule type" value="Genomic_DNA"/>
</dbReference>
<dbReference type="GO" id="GO:0005737">
    <property type="term" value="C:cytoplasm"/>
    <property type="evidence" value="ECO:0007669"/>
    <property type="project" value="UniProtKB-SubCell"/>
</dbReference>
<gene>
    <name evidence="5" type="primary">rimI</name>
    <name evidence="5" type="ORF">H8699_12285</name>
</gene>
<dbReference type="EC" id="2.3.1.266" evidence="3"/>
<evidence type="ECO:0000259" key="4">
    <source>
        <dbReference type="PROSITE" id="PS51186"/>
    </source>
</evidence>
<comment type="caution">
    <text evidence="5">The sequence shown here is derived from an EMBL/GenBank/DDBJ whole genome shotgun (WGS) entry which is preliminary data.</text>
</comment>
<comment type="function">
    <text evidence="3">Acetylates the N-terminal alanine of ribosomal protein bS18.</text>
</comment>
<keyword evidence="2" id="KW-0012">Acyltransferase</keyword>
<comment type="similarity">
    <text evidence="3">Belongs to the acetyltransferase family. RimI subfamily.</text>
</comment>
<protein>
    <recommendedName>
        <fullName evidence="3">[Ribosomal protein bS18]-alanine N-acetyltransferase</fullName>
        <ecNumber evidence="3">2.3.1.266</ecNumber>
    </recommendedName>
</protein>
<keyword evidence="1" id="KW-0808">Transferase</keyword>
<evidence type="ECO:0000313" key="5">
    <source>
        <dbReference type="EMBL" id="MBC8530212.1"/>
    </source>
</evidence>
<sequence length="150" mass="17545">MVHIRPWAGEDVAALHALEEAAFEAPWSLNMFQEEWENERAHYWVAEDEAHRPLGYAGCWLILDEVHVTNVAVHPRARRRGIGKALMEQIMSFARERAARVVFLEVRQSNMPARNLYRQMKFRDVGKRPHYYENGEDAVLMTLWLNDTAL</sequence>
<evidence type="ECO:0000256" key="2">
    <source>
        <dbReference type="ARBA" id="ARBA00023315"/>
    </source>
</evidence>
<dbReference type="NCBIfam" id="TIGR01575">
    <property type="entry name" value="rimI"/>
    <property type="match status" value="1"/>
</dbReference>
<dbReference type="SUPFAM" id="SSF55729">
    <property type="entry name" value="Acyl-CoA N-acyltransferases (Nat)"/>
    <property type="match status" value="1"/>
</dbReference>
<dbReference type="CDD" id="cd04301">
    <property type="entry name" value="NAT_SF"/>
    <property type="match status" value="1"/>
</dbReference>
<comment type="catalytic activity">
    <reaction evidence="3">
        <text>N-terminal L-alanyl-[ribosomal protein bS18] + acetyl-CoA = N-terminal N(alpha)-acetyl-L-alanyl-[ribosomal protein bS18] + CoA + H(+)</text>
        <dbReference type="Rhea" id="RHEA:43756"/>
        <dbReference type="Rhea" id="RHEA-COMP:10676"/>
        <dbReference type="Rhea" id="RHEA-COMP:10677"/>
        <dbReference type="ChEBI" id="CHEBI:15378"/>
        <dbReference type="ChEBI" id="CHEBI:57287"/>
        <dbReference type="ChEBI" id="CHEBI:57288"/>
        <dbReference type="ChEBI" id="CHEBI:64718"/>
        <dbReference type="ChEBI" id="CHEBI:83683"/>
        <dbReference type="EC" id="2.3.1.266"/>
    </reaction>
</comment>
<evidence type="ECO:0000313" key="6">
    <source>
        <dbReference type="Proteomes" id="UP000654279"/>
    </source>
</evidence>
<evidence type="ECO:0000256" key="1">
    <source>
        <dbReference type="ARBA" id="ARBA00022679"/>
    </source>
</evidence>
<dbReference type="Proteomes" id="UP000654279">
    <property type="component" value="Unassembled WGS sequence"/>
</dbReference>
<reference evidence="5" key="1">
    <citation type="submission" date="2020-08" db="EMBL/GenBank/DDBJ databases">
        <title>Genome public.</title>
        <authorList>
            <person name="Liu C."/>
            <person name="Sun Q."/>
        </authorList>
    </citation>
    <scope>NUCLEOTIDE SEQUENCE</scope>
    <source>
        <strain evidence="5">NSJ-44</strain>
    </source>
</reference>
<dbReference type="AlphaFoldDB" id="A0A926D2B3"/>
<dbReference type="Gene3D" id="3.40.630.30">
    <property type="match status" value="1"/>
</dbReference>
<keyword evidence="3" id="KW-0963">Cytoplasm</keyword>